<feature type="transmembrane region" description="Helical" evidence="10">
    <location>
        <begin position="1202"/>
        <end position="1221"/>
    </location>
</feature>
<reference evidence="13" key="1">
    <citation type="submission" date="2017-01" db="EMBL/GenBank/DDBJ databases">
        <authorList>
            <person name="Wang Y."/>
            <person name="White M."/>
            <person name="Kvist S."/>
            <person name="Moncalvo J.-M."/>
        </authorList>
    </citation>
    <scope>NUCLEOTIDE SEQUENCE [LARGE SCALE GENOMIC DNA]</scope>
    <source>
        <strain evidence="13">COL-18-3</strain>
    </source>
</reference>
<dbReference type="InterPro" id="IPR059000">
    <property type="entry name" value="ATPase_P-type_domA"/>
</dbReference>
<protein>
    <submittedName>
        <fullName evidence="12">Calcium-transporting ATPase 1</fullName>
    </submittedName>
</protein>
<dbReference type="InterPro" id="IPR006068">
    <property type="entry name" value="ATPase_P-typ_cation-transptr_C"/>
</dbReference>
<feature type="transmembrane region" description="Helical" evidence="10">
    <location>
        <begin position="1273"/>
        <end position="1295"/>
    </location>
</feature>
<dbReference type="SUPFAM" id="SSF56784">
    <property type="entry name" value="HAD-like"/>
    <property type="match status" value="1"/>
</dbReference>
<dbReference type="InterPro" id="IPR018303">
    <property type="entry name" value="ATPase_P-typ_P_site"/>
</dbReference>
<keyword evidence="4" id="KW-0067">ATP-binding</keyword>
<name>A0A1R1PDY6_ZANCU</name>
<dbReference type="GO" id="GO:0005886">
    <property type="term" value="C:plasma membrane"/>
    <property type="evidence" value="ECO:0007669"/>
    <property type="project" value="TreeGrafter"/>
</dbReference>
<feature type="region of interest" description="Disordered" evidence="9">
    <location>
        <begin position="84"/>
        <end position="137"/>
    </location>
</feature>
<evidence type="ECO:0000313" key="12">
    <source>
        <dbReference type="EMBL" id="OMH79210.1"/>
    </source>
</evidence>
<feature type="domain" description="Cation-transporting P-type ATPase N-terminal" evidence="11">
    <location>
        <begin position="309"/>
        <end position="379"/>
    </location>
</feature>
<evidence type="ECO:0000256" key="10">
    <source>
        <dbReference type="SAM" id="Phobius"/>
    </source>
</evidence>
<dbReference type="PRINTS" id="PR00119">
    <property type="entry name" value="CATATPASE"/>
</dbReference>
<evidence type="ECO:0000256" key="4">
    <source>
        <dbReference type="ARBA" id="ARBA00022840"/>
    </source>
</evidence>
<evidence type="ECO:0000256" key="7">
    <source>
        <dbReference type="ARBA" id="ARBA00023136"/>
    </source>
</evidence>
<feature type="region of interest" description="Disordered" evidence="9">
    <location>
        <begin position="1447"/>
        <end position="1474"/>
    </location>
</feature>
<dbReference type="SUPFAM" id="SSF81660">
    <property type="entry name" value="Metal cation-transporting ATPase, ATP-binding domain N"/>
    <property type="match status" value="1"/>
</dbReference>
<dbReference type="GO" id="GO:1990573">
    <property type="term" value="P:potassium ion import across plasma membrane"/>
    <property type="evidence" value="ECO:0007669"/>
    <property type="project" value="TreeGrafter"/>
</dbReference>
<feature type="transmembrane region" description="Helical" evidence="10">
    <location>
        <begin position="1130"/>
        <end position="1156"/>
    </location>
</feature>
<dbReference type="InterPro" id="IPR023299">
    <property type="entry name" value="ATPase_P-typ_cyto_dom_N"/>
</dbReference>
<evidence type="ECO:0000256" key="9">
    <source>
        <dbReference type="SAM" id="MobiDB-lite"/>
    </source>
</evidence>
<organism evidence="12 13">
    <name type="scientific">Zancudomyces culisetae</name>
    <name type="common">Gut fungus</name>
    <name type="synonym">Smittium culisetae</name>
    <dbReference type="NCBI Taxonomy" id="1213189"/>
    <lineage>
        <taxon>Eukaryota</taxon>
        <taxon>Fungi</taxon>
        <taxon>Fungi incertae sedis</taxon>
        <taxon>Zoopagomycota</taxon>
        <taxon>Kickxellomycotina</taxon>
        <taxon>Harpellomycetes</taxon>
        <taxon>Harpellales</taxon>
        <taxon>Legeriomycetaceae</taxon>
        <taxon>Zancudomyces</taxon>
    </lineage>
</organism>
<keyword evidence="6 10" id="KW-1133">Transmembrane helix</keyword>
<keyword evidence="7 10" id="KW-0472">Membrane</keyword>
<comment type="subcellular location">
    <subcellularLocation>
        <location evidence="1">Membrane</location>
        <topology evidence="1">Multi-pass membrane protein</topology>
    </subcellularLocation>
</comment>
<evidence type="ECO:0000259" key="11">
    <source>
        <dbReference type="SMART" id="SM00831"/>
    </source>
</evidence>
<feature type="region of interest" description="Disordered" evidence="9">
    <location>
        <begin position="1579"/>
        <end position="1617"/>
    </location>
</feature>
<dbReference type="InterPro" id="IPR023298">
    <property type="entry name" value="ATPase_P-typ_TM_dom_sf"/>
</dbReference>
<feature type="transmembrane region" description="Helical" evidence="10">
    <location>
        <begin position="1241"/>
        <end position="1261"/>
    </location>
</feature>
<dbReference type="SUPFAM" id="SSF81653">
    <property type="entry name" value="Calcium ATPase, transduction domain A"/>
    <property type="match status" value="1"/>
</dbReference>
<comment type="similarity">
    <text evidence="8">Belongs to the cation transport ATPase (P-type) (TC 3.A.3) family.</text>
</comment>
<dbReference type="SFLD" id="SFLDG00002">
    <property type="entry name" value="C1.7:_P-type_atpase_like"/>
    <property type="match status" value="1"/>
</dbReference>
<feature type="compositionally biased region" description="Polar residues" evidence="9">
    <location>
        <begin position="1605"/>
        <end position="1617"/>
    </location>
</feature>
<dbReference type="SMART" id="SM00831">
    <property type="entry name" value="Cation_ATPase_N"/>
    <property type="match status" value="1"/>
</dbReference>
<feature type="transmembrane region" description="Helical" evidence="10">
    <location>
        <begin position="1062"/>
        <end position="1083"/>
    </location>
</feature>
<feature type="transmembrane region" description="Helical" evidence="10">
    <location>
        <begin position="581"/>
        <end position="604"/>
    </location>
</feature>
<dbReference type="GO" id="GO:0005391">
    <property type="term" value="F:P-type sodium:potassium-exchanging transporter activity"/>
    <property type="evidence" value="ECO:0007669"/>
    <property type="project" value="TreeGrafter"/>
</dbReference>
<keyword evidence="2 10" id="KW-0812">Transmembrane</keyword>
<dbReference type="SUPFAM" id="SSF81665">
    <property type="entry name" value="Calcium ATPase, transmembrane domain M"/>
    <property type="match status" value="1"/>
</dbReference>
<feature type="region of interest" description="Disordered" evidence="9">
    <location>
        <begin position="855"/>
        <end position="876"/>
    </location>
</feature>
<dbReference type="InterPro" id="IPR023214">
    <property type="entry name" value="HAD_sf"/>
</dbReference>
<dbReference type="PANTHER" id="PTHR43294:SF20">
    <property type="entry name" value="P-TYPE ATPASE"/>
    <property type="match status" value="1"/>
</dbReference>
<dbReference type="GO" id="GO:0005524">
    <property type="term" value="F:ATP binding"/>
    <property type="evidence" value="ECO:0007669"/>
    <property type="project" value="UniProtKB-KW"/>
</dbReference>
<feature type="compositionally biased region" description="Basic and acidic residues" evidence="9">
    <location>
        <begin position="866"/>
        <end position="876"/>
    </location>
</feature>
<keyword evidence="3" id="KW-0547">Nucleotide-binding</keyword>
<feature type="transmembrane region" description="Helical" evidence="10">
    <location>
        <begin position="546"/>
        <end position="569"/>
    </location>
</feature>
<feature type="transmembrane region" description="Helical" evidence="10">
    <location>
        <begin position="1089"/>
        <end position="1109"/>
    </location>
</feature>
<evidence type="ECO:0000256" key="8">
    <source>
        <dbReference type="ARBA" id="ARBA00038148"/>
    </source>
</evidence>
<feature type="compositionally biased region" description="Low complexity" evidence="9">
    <location>
        <begin position="1579"/>
        <end position="1591"/>
    </location>
</feature>
<dbReference type="Gene3D" id="3.40.50.1000">
    <property type="entry name" value="HAD superfamily/HAD-like"/>
    <property type="match status" value="1"/>
</dbReference>
<dbReference type="InterPro" id="IPR004014">
    <property type="entry name" value="ATPase_P-typ_cation-transptr_N"/>
</dbReference>
<evidence type="ECO:0000256" key="3">
    <source>
        <dbReference type="ARBA" id="ARBA00022741"/>
    </source>
</evidence>
<dbReference type="InterPro" id="IPR050510">
    <property type="entry name" value="Cation_transp_ATPase_P-type"/>
</dbReference>
<gene>
    <name evidence="12" type="ORF">AX774_g7385</name>
</gene>
<dbReference type="GO" id="GO:0036376">
    <property type="term" value="P:sodium ion export across plasma membrane"/>
    <property type="evidence" value="ECO:0007669"/>
    <property type="project" value="TreeGrafter"/>
</dbReference>
<feature type="compositionally biased region" description="Basic and acidic residues" evidence="9">
    <location>
        <begin position="1463"/>
        <end position="1474"/>
    </location>
</feature>
<evidence type="ECO:0000256" key="1">
    <source>
        <dbReference type="ARBA" id="ARBA00004141"/>
    </source>
</evidence>
<dbReference type="PANTHER" id="PTHR43294">
    <property type="entry name" value="SODIUM/POTASSIUM-TRANSPORTING ATPASE SUBUNIT ALPHA"/>
    <property type="match status" value="1"/>
</dbReference>
<dbReference type="Gene3D" id="3.40.1110.10">
    <property type="entry name" value="Calcium-transporting ATPase, cytoplasmic domain N"/>
    <property type="match status" value="1"/>
</dbReference>
<keyword evidence="5" id="KW-1278">Translocase</keyword>
<dbReference type="SFLD" id="SFLDS00003">
    <property type="entry name" value="Haloacid_Dehalogenase"/>
    <property type="match status" value="1"/>
</dbReference>
<dbReference type="Gene3D" id="1.20.1110.10">
    <property type="entry name" value="Calcium-transporting ATPase, transmembrane domain"/>
    <property type="match status" value="1"/>
</dbReference>
<dbReference type="InterPro" id="IPR036412">
    <property type="entry name" value="HAD-like_sf"/>
</dbReference>
<evidence type="ECO:0000256" key="6">
    <source>
        <dbReference type="ARBA" id="ARBA00022989"/>
    </source>
</evidence>
<dbReference type="Proteomes" id="UP000188320">
    <property type="component" value="Unassembled WGS sequence"/>
</dbReference>
<dbReference type="FunFam" id="3.40.50.1000:FF:000028">
    <property type="entry name" value="Calcium-transporting P-type ATPase, putative"/>
    <property type="match status" value="1"/>
</dbReference>
<evidence type="ECO:0000256" key="5">
    <source>
        <dbReference type="ARBA" id="ARBA00022967"/>
    </source>
</evidence>
<dbReference type="SFLD" id="SFLDF00027">
    <property type="entry name" value="p-type_atpase"/>
    <property type="match status" value="1"/>
</dbReference>
<keyword evidence="13" id="KW-1185">Reference proteome</keyword>
<evidence type="ECO:0000256" key="2">
    <source>
        <dbReference type="ARBA" id="ARBA00022692"/>
    </source>
</evidence>
<dbReference type="PROSITE" id="PS00154">
    <property type="entry name" value="ATPASE_E1_E2"/>
    <property type="match status" value="1"/>
</dbReference>
<dbReference type="Pfam" id="PF00122">
    <property type="entry name" value="E1-E2_ATPase"/>
    <property type="match status" value="1"/>
</dbReference>
<dbReference type="NCBIfam" id="TIGR01494">
    <property type="entry name" value="ATPase_P-type"/>
    <property type="match status" value="2"/>
</dbReference>
<dbReference type="GO" id="GO:0006883">
    <property type="term" value="P:intracellular sodium ion homeostasis"/>
    <property type="evidence" value="ECO:0007669"/>
    <property type="project" value="TreeGrafter"/>
</dbReference>
<dbReference type="GO" id="GO:0030007">
    <property type="term" value="P:intracellular potassium ion homeostasis"/>
    <property type="evidence" value="ECO:0007669"/>
    <property type="project" value="TreeGrafter"/>
</dbReference>
<dbReference type="InterPro" id="IPR044492">
    <property type="entry name" value="P_typ_ATPase_HD_dom"/>
</dbReference>
<feature type="transmembrane region" description="Helical" evidence="10">
    <location>
        <begin position="359"/>
        <end position="377"/>
    </location>
</feature>
<feature type="compositionally biased region" description="Acidic residues" evidence="9">
    <location>
        <begin position="10"/>
        <end position="20"/>
    </location>
</feature>
<feature type="region of interest" description="Disordered" evidence="9">
    <location>
        <begin position="1492"/>
        <end position="1521"/>
    </location>
</feature>
<dbReference type="Pfam" id="PF00690">
    <property type="entry name" value="Cation_ATPase_N"/>
    <property type="match status" value="1"/>
</dbReference>
<accession>A0A1R1PDY6</accession>
<dbReference type="Gene3D" id="2.70.150.10">
    <property type="entry name" value="Calcium-transporting ATPase, cytoplasmic transduction domain A"/>
    <property type="match status" value="1"/>
</dbReference>
<sequence length="1617" mass="177431">MEHENKTEVYGEEDGMDGMEDSVAVDIVEDAREKEQREFDAAFPDGRQSVEHQLDLYVGDMFAALRRRKEKKAGIKYGLRKRHVKKKEKKESLQQSIGTSETVEAHEGSSSDSSSSSSSEDEANEAESSKGKGESNVTMAEVMENLQYVLEFRIKNGHLGNLDEGLMDRLRDGLLMVMCTTSGSFPRRKLTKEARSAFYIFGGFIEEVAEFRQAVSEKRDMLLRESLCLGKRYDEGEEKMAITTMIRLVLGCLGPGYDWEDLVDSDYHSEMRKDIEECNKILDSDNHSLHIVKERKALYPPAALYTDKNMAKLKAMFKVDFQTGLVNDDDIKKREEHYGKNVLPVPKKKSVFRIIWDQLTDFMVILLFVAVVATAIAKEFDSSIVLACVIVLNTVIGAVEEIKAGRALAALENFNIPIARVLRKGKLEEIAAECVIPGDIVELQEGDSVPADLRLIECAQLEIVETILTGESEPVMKSPLEIKISKRRLALGDCVGNAFMGTLVAKGRGRGITVRTGARTEIGKISEAISGSGEERKTPLQQKLKWLGVWLVVIAIALCAIVVIAGVSWGHSFVPMFLSGLALAVSVIPEGLVAVTTVTMALAVRRMAKKNAIIRRLAAVEVLGSVTCICSDKTGTLTEGKMGVTEMIGSDETRYRCLKGTNIDPTCGGLVFEENCSNDDSCSNFETKFNEPAHNLLLASWLCNNAHIKFDESENVWKGIGDPTEVAILLLAYKSKLIPHEAGEKDGFEKKSGYSYTRVLENSFDSERKRMSVIVKNNNMESEVFVFAKGAPEALLGACTHRMDKNGESLLITTKESREIAEQCTLMARRGLRVLGVAMKKVDTSSNEYKELIEKSDSAASVSDGNKGDKNKEAQEKRDLINRKLNWAESELTFCGMVGITDPPKKGVKEAIELCQSAGIKVVMITGDHIETASAIAGQLGILKAGVPSMERALAGPELDLLSDEAILELKPFPSVFARVSPDHKLKIVKALQKMGHITAMTGDGVNDAPAVRQADIGIAMGINGTEITKQAADMVLQNDNFATIVCAVEEGRRVFDNILKFIIYLLSCNTAEIVLFLLASAINAELPLTTIMVLWANIIADIPPAMSVGLEPQEQNILRRPPREPSAGILNIPTLILLLGQAFYIGVVSLAYYLVSICTSIGLKVVVNPPFDQATFDTFSPLILSNNTSDNRENEKELLRIGQSMAFATIITLQLSLCFLSRSVTRSVFKTGILSNKIMLVAVAGSFGSLVLCMYVKPIADWLTVVPLNGYAWLLILAAIFVQVIFTEILKLTLNRVFYYRRRTDIFPKKGLIEYSIPPSTLAPHDAQQEKKADLAFFEKAIESHGETTPAAPKRQESKPKEFEFLSLEPTKKANGPFLKSVTPTSYYDVGLNMDYLDSSDEKRSFEITGGLGLGMLLPEGSLEEPKVQQGVSPPGAINTPFIPVPEPAATTSSMLKPSKPQKRDDLSKKGGHIDKKFDVTRKINKALLDSVQNRKKSHVDSALPRTSEGDDATLAPQQNDRLAERYKFDDFIDMVDTETGAQTIPLIPYISNATGGPSTMINSTLKSELGVNTAAGFNTDAGDGNGNDNGTDKALDDSMPSYLKNTPSSVNGEMF</sequence>
<dbReference type="InterPro" id="IPR008250">
    <property type="entry name" value="ATPase_P-typ_transduc_dom_A_sf"/>
</dbReference>
<proteinExistence type="inferred from homology"/>
<dbReference type="EMBL" id="LSSK01001635">
    <property type="protein sequence ID" value="OMH79210.1"/>
    <property type="molecule type" value="Genomic_DNA"/>
</dbReference>
<dbReference type="GO" id="GO:1902600">
    <property type="term" value="P:proton transmembrane transport"/>
    <property type="evidence" value="ECO:0007669"/>
    <property type="project" value="TreeGrafter"/>
</dbReference>
<dbReference type="InterPro" id="IPR001757">
    <property type="entry name" value="P_typ_ATPase"/>
</dbReference>
<dbReference type="OrthoDB" id="116380at2759"/>
<comment type="caution">
    <text evidence="12">The sequence shown here is derived from an EMBL/GenBank/DDBJ whole genome shotgun (WGS) entry which is preliminary data.</text>
</comment>
<feature type="region of interest" description="Disordered" evidence="9">
    <location>
        <begin position="1"/>
        <end position="20"/>
    </location>
</feature>
<dbReference type="GO" id="GO:0016887">
    <property type="term" value="F:ATP hydrolysis activity"/>
    <property type="evidence" value="ECO:0007669"/>
    <property type="project" value="InterPro"/>
</dbReference>
<feature type="compositionally biased region" description="Polar residues" evidence="9">
    <location>
        <begin position="93"/>
        <end position="102"/>
    </location>
</feature>
<evidence type="ECO:0000313" key="13">
    <source>
        <dbReference type="Proteomes" id="UP000188320"/>
    </source>
</evidence>
<dbReference type="Pfam" id="PF13246">
    <property type="entry name" value="Cation_ATPase"/>
    <property type="match status" value="1"/>
</dbReference>
<dbReference type="Pfam" id="PF00689">
    <property type="entry name" value="Cation_ATPase_C"/>
    <property type="match status" value="1"/>
</dbReference>